<feature type="transmembrane region" description="Helical" evidence="2">
    <location>
        <begin position="217"/>
        <end position="236"/>
    </location>
</feature>
<keyword evidence="5" id="KW-1185">Reference proteome</keyword>
<evidence type="ECO:0000313" key="4">
    <source>
        <dbReference type="EMBL" id="BDE94903.1"/>
    </source>
</evidence>
<evidence type="ECO:0008006" key="6">
    <source>
        <dbReference type="Google" id="ProtNLM"/>
    </source>
</evidence>
<proteinExistence type="predicted"/>
<sequence length="250" mass="27105">MTKAAHIQGLLGIAFALALGTLLLACAAPVRAFAADSVSFDMPVYQTIEGLPADESYTVTYMLEPLDPSYPMPTDDASYQFAITDNDVFVAPTIEYRAVRIYEYRLTVTTAASEQPNIALDTTYYKIRNNVVRFDQPGGLEMQTVYENSNGYKEESLAFVHTYSASRPPEPPVDPYDPDDPADPLDPHDPGASGGQGGGSNVFGAGFPVTGDDVLELALLFSLVALLSLFFIIVGMKLRRRKDESEGGVT</sequence>
<accession>A0ABM7WFK3</accession>
<keyword evidence="3" id="KW-0732">Signal</keyword>
<keyword evidence="2" id="KW-0472">Membrane</keyword>
<evidence type="ECO:0000313" key="5">
    <source>
        <dbReference type="Proteomes" id="UP001320544"/>
    </source>
</evidence>
<dbReference type="RefSeq" id="WP_244411426.1">
    <property type="nucleotide sequence ID" value="NZ_AP025564.1"/>
</dbReference>
<organism evidence="4 5">
    <name type="scientific">Raoultibacter timonensis</name>
    <dbReference type="NCBI Taxonomy" id="1907662"/>
    <lineage>
        <taxon>Bacteria</taxon>
        <taxon>Bacillati</taxon>
        <taxon>Actinomycetota</taxon>
        <taxon>Coriobacteriia</taxon>
        <taxon>Eggerthellales</taxon>
        <taxon>Eggerthellaceae</taxon>
        <taxon>Raoultibacter</taxon>
    </lineage>
</organism>
<protein>
    <recommendedName>
        <fullName evidence="6">LPXTG-motif cell wall-anchored protein</fullName>
    </recommendedName>
</protein>
<evidence type="ECO:0000256" key="2">
    <source>
        <dbReference type="SAM" id="Phobius"/>
    </source>
</evidence>
<feature type="chain" id="PRO_5046962109" description="LPXTG-motif cell wall-anchored protein" evidence="3">
    <location>
        <begin position="35"/>
        <end position="250"/>
    </location>
</feature>
<reference evidence="4 5" key="1">
    <citation type="submission" date="2022-01" db="EMBL/GenBank/DDBJ databases">
        <title>Novel bile acid biosynthetic pathways are enriched in the microbiome of centenarians.</title>
        <authorList>
            <person name="Sato Y."/>
            <person name="Atarashi K."/>
            <person name="Plichta R.D."/>
            <person name="Arai Y."/>
            <person name="Sasajima S."/>
            <person name="Kearney M.S."/>
            <person name="Suda W."/>
            <person name="Takeshita K."/>
            <person name="Sasaki T."/>
            <person name="Okamoto S."/>
            <person name="Skelly N.A."/>
            <person name="Okamura Y."/>
            <person name="Vlamakis H."/>
            <person name="Li Y."/>
            <person name="Tanoue T."/>
            <person name="Takei H."/>
            <person name="Nittono H."/>
            <person name="Narushima S."/>
            <person name="Irie J."/>
            <person name="Itoh H."/>
            <person name="Moriya K."/>
            <person name="Sugiura Y."/>
            <person name="Suematsu M."/>
            <person name="Moritoki N."/>
            <person name="Shibata S."/>
            <person name="Littman R.D."/>
            <person name="Fischbach A.M."/>
            <person name="Uwamino Y."/>
            <person name="Inoue T."/>
            <person name="Honda A."/>
            <person name="Hattori M."/>
            <person name="Murai T."/>
            <person name="Xavier J.R."/>
            <person name="Hirose N."/>
            <person name="Honda K."/>
        </authorList>
    </citation>
    <scope>NUCLEOTIDE SEQUENCE [LARGE SCALE GENOMIC DNA]</scope>
    <source>
        <strain evidence="4 5">CE91-St30</strain>
    </source>
</reference>
<keyword evidence="2" id="KW-0812">Transmembrane</keyword>
<evidence type="ECO:0000256" key="1">
    <source>
        <dbReference type="SAM" id="MobiDB-lite"/>
    </source>
</evidence>
<gene>
    <name evidence="4" type="ORF">CE91St30_02360</name>
</gene>
<dbReference type="PROSITE" id="PS51257">
    <property type="entry name" value="PROKAR_LIPOPROTEIN"/>
    <property type="match status" value="1"/>
</dbReference>
<feature type="region of interest" description="Disordered" evidence="1">
    <location>
        <begin position="164"/>
        <end position="199"/>
    </location>
</feature>
<name>A0ABM7WFK3_9ACTN</name>
<evidence type="ECO:0000256" key="3">
    <source>
        <dbReference type="SAM" id="SignalP"/>
    </source>
</evidence>
<dbReference type="EMBL" id="AP025564">
    <property type="protein sequence ID" value="BDE94903.1"/>
    <property type="molecule type" value="Genomic_DNA"/>
</dbReference>
<dbReference type="Gene3D" id="2.60.40.3050">
    <property type="match status" value="1"/>
</dbReference>
<keyword evidence="2" id="KW-1133">Transmembrane helix</keyword>
<feature type="signal peptide" evidence="3">
    <location>
        <begin position="1"/>
        <end position="34"/>
    </location>
</feature>
<dbReference type="InterPro" id="IPR038174">
    <property type="entry name" value="Strep_pil_link_sf"/>
</dbReference>
<dbReference type="Proteomes" id="UP001320544">
    <property type="component" value="Chromosome"/>
</dbReference>